<dbReference type="OrthoDB" id="2142040at2759"/>
<feature type="compositionally biased region" description="Polar residues" evidence="1">
    <location>
        <begin position="145"/>
        <end position="156"/>
    </location>
</feature>
<protein>
    <recommendedName>
        <fullName evidence="4">VWFA domain-containing protein</fullName>
    </recommendedName>
</protein>
<reference evidence="2 3" key="1">
    <citation type="journal article" date="2013" name="PLoS Genet.">
        <title>Genomic mechanisms accounting for the adaptation to parasitism in nematode-trapping fungi.</title>
        <authorList>
            <person name="Meerupati T."/>
            <person name="Andersson K.M."/>
            <person name="Friman E."/>
            <person name="Kumar D."/>
            <person name="Tunlid A."/>
            <person name="Ahren D."/>
        </authorList>
    </citation>
    <scope>NUCLEOTIDE SEQUENCE [LARGE SCALE GENOMIC DNA]</scope>
    <source>
        <strain evidence="2 3">CBS 200.50</strain>
    </source>
</reference>
<feature type="compositionally biased region" description="Polar residues" evidence="1">
    <location>
        <begin position="114"/>
        <end position="123"/>
    </location>
</feature>
<evidence type="ECO:0000313" key="3">
    <source>
        <dbReference type="Proteomes" id="UP000015100"/>
    </source>
</evidence>
<name>S8BPT0_DACHA</name>
<keyword evidence="3" id="KW-1185">Reference proteome</keyword>
<organism evidence="2 3">
    <name type="scientific">Dactylellina haptotyla (strain CBS 200.50)</name>
    <name type="common">Nematode-trapping fungus</name>
    <name type="synonym">Monacrosporium haptotylum</name>
    <dbReference type="NCBI Taxonomy" id="1284197"/>
    <lineage>
        <taxon>Eukaryota</taxon>
        <taxon>Fungi</taxon>
        <taxon>Dikarya</taxon>
        <taxon>Ascomycota</taxon>
        <taxon>Pezizomycotina</taxon>
        <taxon>Orbiliomycetes</taxon>
        <taxon>Orbiliales</taxon>
        <taxon>Orbiliaceae</taxon>
        <taxon>Dactylellina</taxon>
    </lineage>
</organism>
<dbReference type="OMA" id="RFINHEE"/>
<dbReference type="STRING" id="1284197.S8BPT0"/>
<feature type="region of interest" description="Disordered" evidence="1">
    <location>
        <begin position="103"/>
        <end position="164"/>
    </location>
</feature>
<evidence type="ECO:0000313" key="2">
    <source>
        <dbReference type="EMBL" id="EPS41458.1"/>
    </source>
</evidence>
<evidence type="ECO:0008006" key="4">
    <source>
        <dbReference type="Google" id="ProtNLM"/>
    </source>
</evidence>
<dbReference type="eggNOG" id="ENOG502SQ95">
    <property type="taxonomic scope" value="Eukaryota"/>
</dbReference>
<dbReference type="AlphaFoldDB" id="S8BPT0"/>
<dbReference type="InterPro" id="IPR036465">
    <property type="entry name" value="vWFA_dom_sf"/>
</dbReference>
<gene>
    <name evidence="2" type="ORF">H072_4651</name>
</gene>
<dbReference type="Gene3D" id="3.40.50.410">
    <property type="entry name" value="von Willebrand factor, type A domain"/>
    <property type="match status" value="1"/>
</dbReference>
<dbReference type="PANTHER" id="PTHR34706">
    <property type="entry name" value="SLR1338 PROTEIN"/>
    <property type="match status" value="1"/>
</dbReference>
<dbReference type="Proteomes" id="UP000015100">
    <property type="component" value="Unassembled WGS sequence"/>
</dbReference>
<dbReference type="EMBL" id="AQGS01000239">
    <property type="protein sequence ID" value="EPS41458.1"/>
    <property type="molecule type" value="Genomic_DNA"/>
</dbReference>
<reference evidence="3" key="2">
    <citation type="submission" date="2013-04" db="EMBL/GenBank/DDBJ databases">
        <title>Genomic mechanisms accounting for the adaptation to parasitism in nematode-trapping fungi.</title>
        <authorList>
            <person name="Ahren D.G."/>
        </authorList>
    </citation>
    <scope>NUCLEOTIDE SEQUENCE [LARGE SCALE GENOMIC DNA]</scope>
    <source>
        <strain evidence="3">CBS 200.50</strain>
    </source>
</reference>
<proteinExistence type="predicted"/>
<comment type="caution">
    <text evidence="2">The sequence shown here is derived from an EMBL/GenBank/DDBJ whole genome shotgun (WGS) entry which is preliminary data.</text>
</comment>
<dbReference type="SUPFAM" id="SSF53300">
    <property type="entry name" value="vWA-like"/>
    <property type="match status" value="1"/>
</dbReference>
<dbReference type="PANTHER" id="PTHR34706:SF3">
    <property type="entry name" value="ANKYRIN REPEAT PROTEIN (AFU_ORTHOLOGUE AFUA_7G06200)"/>
    <property type="match status" value="1"/>
</dbReference>
<dbReference type="HOGENOM" id="CLU_594495_0_0_1"/>
<accession>S8BPT0</accession>
<evidence type="ECO:0000256" key="1">
    <source>
        <dbReference type="SAM" id="MobiDB-lite"/>
    </source>
</evidence>
<sequence>MSSQSTQASDSPERRNIEQLMSHFASVLKAKKVQLGNLLAKHIFDYDDLKKLERLQKNWSDEAEYKEVIGRLADKMSEKMAGKFALSFTQALDIVEDEEREAVKERRKAKSQAKGLTTPNQEESGLADGPGLEPSNPASLAGSIFDSNGSKPSSKTSDIESLVRQEDSSIAELEQAYVEYAEDFIETNFKNGLLEPKNGIDFRQTMRKAAQKAKEIMKLYDLDPKDTKKLAKLALYDFAILCDDSWSMHAACNKKGEDRITRLKLTLRKITELATLIEPSGISIRFINHEEDGNWDQIRSQGYLDSLLETVEWGGFTNIGTELNDKIIQPMVIDKMRDGAFKKPLIVIAITDGDPTDDDPRTFEKMIAACKGSEEVKGYGEATVVFIVSRVGSDVAAKDFLSSIEKNKELKEWIYCSMDQLDDNAAFMRHATLAGKAKGDKGYARKILKIFLAALDQQTK</sequence>